<dbReference type="OrthoDB" id="5576441at2759"/>
<feature type="compositionally biased region" description="Low complexity" evidence="1">
    <location>
        <begin position="438"/>
        <end position="456"/>
    </location>
</feature>
<feature type="region of interest" description="Disordered" evidence="1">
    <location>
        <begin position="542"/>
        <end position="577"/>
    </location>
</feature>
<name>A0A2S5BAQ9_9BASI</name>
<feature type="region of interest" description="Disordered" evidence="1">
    <location>
        <begin position="249"/>
        <end position="329"/>
    </location>
</feature>
<feature type="compositionally biased region" description="Low complexity" evidence="1">
    <location>
        <begin position="1"/>
        <end position="11"/>
    </location>
</feature>
<evidence type="ECO:0000313" key="2">
    <source>
        <dbReference type="EMBL" id="POY73847.1"/>
    </source>
</evidence>
<gene>
    <name evidence="2" type="ORF">BMF94_3106</name>
</gene>
<dbReference type="EMBL" id="PJQD01000034">
    <property type="protein sequence ID" value="POY73847.1"/>
    <property type="molecule type" value="Genomic_DNA"/>
</dbReference>
<feature type="region of interest" description="Disordered" evidence="1">
    <location>
        <begin position="368"/>
        <end position="389"/>
    </location>
</feature>
<evidence type="ECO:0000256" key="1">
    <source>
        <dbReference type="SAM" id="MobiDB-lite"/>
    </source>
</evidence>
<feature type="region of interest" description="Disordered" evidence="1">
    <location>
        <begin position="190"/>
        <end position="212"/>
    </location>
</feature>
<dbReference type="AlphaFoldDB" id="A0A2S5BAQ9"/>
<dbReference type="STRING" id="741276.A0A2S5BAQ9"/>
<reference evidence="2 3" key="1">
    <citation type="journal article" date="2018" name="Front. Microbiol.">
        <title>Prospects for Fungal Bioremediation of Acidic Radioactive Waste Sites: Characterization and Genome Sequence of Rhodotorula taiwanensis MD1149.</title>
        <authorList>
            <person name="Tkavc R."/>
            <person name="Matrosova V.Y."/>
            <person name="Grichenko O.E."/>
            <person name="Gostincar C."/>
            <person name="Volpe R.P."/>
            <person name="Klimenkova P."/>
            <person name="Gaidamakova E.K."/>
            <person name="Zhou C.E."/>
            <person name="Stewart B.J."/>
            <person name="Lyman M.G."/>
            <person name="Malfatti S.A."/>
            <person name="Rubinfeld B."/>
            <person name="Courtot M."/>
            <person name="Singh J."/>
            <person name="Dalgard C.L."/>
            <person name="Hamilton T."/>
            <person name="Frey K.G."/>
            <person name="Gunde-Cimerman N."/>
            <person name="Dugan L."/>
            <person name="Daly M.J."/>
        </authorList>
    </citation>
    <scope>NUCLEOTIDE SEQUENCE [LARGE SCALE GENOMIC DNA]</scope>
    <source>
        <strain evidence="2 3">MD1149</strain>
    </source>
</reference>
<dbReference type="CDD" id="cd22999">
    <property type="entry name" value="SAP_SLX4"/>
    <property type="match status" value="1"/>
</dbReference>
<sequence>DDSDSSDIIISTVTRPRAGPSSATSSEAAHVAKRKPAATLDFLPPPIELPPDDRLRALTSCALCSVAWPASKALATRQKHVRSCAVKLDYTAETVRYLVDKQILELAEAAETERRAVDDAKTLFDRAVGKGEGSHAMREVTVVGVESLVHASMAEWNQATRALQRELDASRRKVQVAKVIMIAKQIRQERSQVTANPASGPAAGAETDSTSSALEVELPPSTGRLMPASTAVASLVADRIEAVLGLAASEPDDPFASPPRPTQQFESSRIAQAQAGGPTKPKNDGDYDDTAANAAGPTTADMRSRARSPFRELSLPDPRSGSIPRQGHSISSVLGNRTLVPESSLWHLAAGRDDARLDSVVAYSASLASSRSLHTSPLSPTWDSPRSTRLADGMKTLGLHSPESPSARAKREAMDDWNEDDLLVGGASKAGSGGGAVVDGSSSSSEEEPLAAVVERTSPKRRRRRSSVQSDSELYIIEPSPVAAGQASTAPDDPPGMPDYASLAVTTLQRKVRQYGFRASKEKDVLVAQLRQVWNAMHPVGHDSAGPAPAAPKTQTAGRTKAASRRKKKVDADTDAEDAEEAAAAGAVSGETVGEKLRALIVANDQLYLRILRYEVRFSANLTVLFIRLTLSLLRLQPVHIDEFATLAADNGVKIARPFMTRFLDEQSITHYSQDPTGGTRRRYR</sequence>
<organism evidence="2 3">
    <name type="scientific">Rhodotorula taiwanensis</name>
    <dbReference type="NCBI Taxonomy" id="741276"/>
    <lineage>
        <taxon>Eukaryota</taxon>
        <taxon>Fungi</taxon>
        <taxon>Dikarya</taxon>
        <taxon>Basidiomycota</taxon>
        <taxon>Pucciniomycotina</taxon>
        <taxon>Microbotryomycetes</taxon>
        <taxon>Sporidiobolales</taxon>
        <taxon>Sporidiobolaceae</taxon>
        <taxon>Rhodotorula</taxon>
    </lineage>
</organism>
<feature type="region of interest" description="Disordered" evidence="1">
    <location>
        <begin position="1"/>
        <end position="31"/>
    </location>
</feature>
<feature type="region of interest" description="Disordered" evidence="1">
    <location>
        <begin position="422"/>
        <end position="496"/>
    </location>
</feature>
<evidence type="ECO:0000313" key="3">
    <source>
        <dbReference type="Proteomes" id="UP000237144"/>
    </source>
</evidence>
<dbReference type="Proteomes" id="UP000237144">
    <property type="component" value="Unassembled WGS sequence"/>
</dbReference>
<keyword evidence="3" id="KW-1185">Reference proteome</keyword>
<feature type="non-terminal residue" evidence="2">
    <location>
        <position position="1"/>
    </location>
</feature>
<feature type="region of interest" description="Disordered" evidence="1">
    <location>
        <begin position="395"/>
        <end position="414"/>
    </location>
</feature>
<comment type="caution">
    <text evidence="2">The sequence shown here is derived from an EMBL/GenBank/DDBJ whole genome shotgun (WGS) entry which is preliminary data.</text>
</comment>
<feature type="compositionally biased region" description="Polar residues" evidence="1">
    <location>
        <begin position="374"/>
        <end position="387"/>
    </location>
</feature>
<proteinExistence type="predicted"/>
<evidence type="ECO:0008006" key="4">
    <source>
        <dbReference type="Google" id="ProtNLM"/>
    </source>
</evidence>
<feature type="compositionally biased region" description="Polar residues" evidence="1">
    <location>
        <begin position="262"/>
        <end position="271"/>
    </location>
</feature>
<protein>
    <recommendedName>
        <fullName evidence="4">SAP domain-containing protein</fullName>
    </recommendedName>
</protein>
<accession>A0A2S5BAQ9</accession>